<organism evidence="4 5">
    <name type="scientific">Algoriphagus antarcticus</name>
    <dbReference type="NCBI Taxonomy" id="238540"/>
    <lineage>
        <taxon>Bacteria</taxon>
        <taxon>Pseudomonadati</taxon>
        <taxon>Bacteroidota</taxon>
        <taxon>Cytophagia</taxon>
        <taxon>Cytophagales</taxon>
        <taxon>Cyclobacteriaceae</taxon>
        <taxon>Algoriphagus</taxon>
    </lineage>
</organism>
<protein>
    <submittedName>
        <fullName evidence="4">Response regulator receiver domain-containing protein</fullName>
    </submittedName>
</protein>
<evidence type="ECO:0000256" key="1">
    <source>
        <dbReference type="ARBA" id="ARBA00022553"/>
    </source>
</evidence>
<dbReference type="PANTHER" id="PTHR44591:SF23">
    <property type="entry name" value="CHEY SUBFAMILY"/>
    <property type="match status" value="1"/>
</dbReference>
<dbReference type="RefSeq" id="WP_086539818.1">
    <property type="nucleotide sequence ID" value="NZ_MSSW01000003.1"/>
</dbReference>
<dbReference type="InterPro" id="IPR050595">
    <property type="entry name" value="Bact_response_regulator"/>
</dbReference>
<sequence>MKEKILIYDDDEEILLLCKAILLRYDFEVETLTACENILEDVQSIQPDLILMDLWIPEIGGEKAIELLKQNENIKQPPVLLFSANPDIKEICKKVNANGYIEKPFTINTLIENIKRHTS</sequence>
<keyword evidence="1 2" id="KW-0597">Phosphoprotein</keyword>
<dbReference type="AlphaFoldDB" id="A0A3E0E5A0"/>
<keyword evidence="5" id="KW-1185">Reference proteome</keyword>
<name>A0A3E0E5A0_9BACT</name>
<proteinExistence type="predicted"/>
<evidence type="ECO:0000259" key="3">
    <source>
        <dbReference type="PROSITE" id="PS50110"/>
    </source>
</evidence>
<dbReference type="SMART" id="SM00448">
    <property type="entry name" value="REC"/>
    <property type="match status" value="1"/>
</dbReference>
<comment type="caution">
    <text evidence="4">The sequence shown here is derived from an EMBL/GenBank/DDBJ whole genome shotgun (WGS) entry which is preliminary data.</text>
</comment>
<dbReference type="OrthoDB" id="1646880at2"/>
<evidence type="ECO:0000256" key="2">
    <source>
        <dbReference type="PROSITE-ProRule" id="PRU00169"/>
    </source>
</evidence>
<reference evidence="4 5" key="1">
    <citation type="submission" date="2018-08" db="EMBL/GenBank/DDBJ databases">
        <title>Genomic Encyclopedia of Archaeal and Bacterial Type Strains, Phase II (KMG-II): from individual species to whole genera.</title>
        <authorList>
            <person name="Goeker M."/>
        </authorList>
    </citation>
    <scope>NUCLEOTIDE SEQUENCE [LARGE SCALE GENOMIC DNA]</scope>
    <source>
        <strain evidence="4 5">DSM 15986</strain>
    </source>
</reference>
<evidence type="ECO:0000313" key="4">
    <source>
        <dbReference type="EMBL" id="REG92790.1"/>
    </source>
</evidence>
<gene>
    <name evidence="4" type="ORF">C8N25_102193</name>
</gene>
<dbReference type="PROSITE" id="PS50110">
    <property type="entry name" value="RESPONSE_REGULATORY"/>
    <property type="match status" value="1"/>
</dbReference>
<dbReference type="Proteomes" id="UP000256405">
    <property type="component" value="Unassembled WGS sequence"/>
</dbReference>
<dbReference type="SUPFAM" id="SSF52172">
    <property type="entry name" value="CheY-like"/>
    <property type="match status" value="1"/>
</dbReference>
<dbReference type="GO" id="GO:0000160">
    <property type="term" value="P:phosphorelay signal transduction system"/>
    <property type="evidence" value="ECO:0007669"/>
    <property type="project" value="InterPro"/>
</dbReference>
<evidence type="ECO:0000313" key="5">
    <source>
        <dbReference type="Proteomes" id="UP000256405"/>
    </source>
</evidence>
<dbReference type="InterPro" id="IPR001789">
    <property type="entry name" value="Sig_transdc_resp-reg_receiver"/>
</dbReference>
<accession>A0A3E0E5A0</accession>
<dbReference type="Gene3D" id="3.40.50.2300">
    <property type="match status" value="1"/>
</dbReference>
<dbReference type="Pfam" id="PF00072">
    <property type="entry name" value="Response_reg"/>
    <property type="match status" value="1"/>
</dbReference>
<feature type="domain" description="Response regulatory" evidence="3">
    <location>
        <begin position="4"/>
        <end position="118"/>
    </location>
</feature>
<dbReference type="InterPro" id="IPR011006">
    <property type="entry name" value="CheY-like_superfamily"/>
</dbReference>
<dbReference type="EMBL" id="QUNF01000002">
    <property type="protein sequence ID" value="REG92790.1"/>
    <property type="molecule type" value="Genomic_DNA"/>
</dbReference>
<feature type="modified residue" description="4-aspartylphosphate" evidence="2">
    <location>
        <position position="53"/>
    </location>
</feature>
<dbReference type="PANTHER" id="PTHR44591">
    <property type="entry name" value="STRESS RESPONSE REGULATOR PROTEIN 1"/>
    <property type="match status" value="1"/>
</dbReference>